<evidence type="ECO:0000313" key="3">
    <source>
        <dbReference type="Proteomes" id="UP000297299"/>
    </source>
</evidence>
<protein>
    <submittedName>
        <fullName evidence="2">Uncharacterized protein</fullName>
    </submittedName>
</protein>
<sequence length="74" mass="8519">MEMGIGNQEMWDPERISHGDGDGEGEGEVEGGFKWMGGWMDILALCYNQQKNPKIRYFDFAFRMPHSLDAIMDM</sequence>
<evidence type="ECO:0000313" key="2">
    <source>
        <dbReference type="EMBL" id="TEY78822.1"/>
    </source>
</evidence>
<dbReference type="Proteomes" id="UP000297299">
    <property type="component" value="Unassembled WGS sequence"/>
</dbReference>
<evidence type="ECO:0000256" key="1">
    <source>
        <dbReference type="SAM" id="MobiDB-lite"/>
    </source>
</evidence>
<accession>A0A4Y8DBT8</accession>
<feature type="region of interest" description="Disordered" evidence="1">
    <location>
        <begin position="1"/>
        <end position="27"/>
    </location>
</feature>
<comment type="caution">
    <text evidence="2">The sequence shown here is derived from an EMBL/GenBank/DDBJ whole genome shotgun (WGS) entry which is preliminary data.</text>
</comment>
<dbReference type="EMBL" id="PHWZ01000045">
    <property type="protein sequence ID" value="TEY78822.1"/>
    <property type="molecule type" value="Genomic_DNA"/>
</dbReference>
<keyword evidence="3" id="KW-1185">Reference proteome</keyword>
<reference evidence="2 3" key="1">
    <citation type="submission" date="2017-11" db="EMBL/GenBank/DDBJ databases">
        <title>Comparative genomics of Botrytis spp.</title>
        <authorList>
            <person name="Valero-Jimenez C.A."/>
            <person name="Tapia P."/>
            <person name="Veloso J."/>
            <person name="Silva-Moreno E."/>
            <person name="Staats M."/>
            <person name="Valdes J.H."/>
            <person name="Van Kan J.A.L."/>
        </authorList>
    </citation>
    <scope>NUCLEOTIDE SEQUENCE [LARGE SCALE GENOMIC DNA]</scope>
    <source>
        <strain evidence="2 3">MUCL2830</strain>
    </source>
</reference>
<feature type="compositionally biased region" description="Basic and acidic residues" evidence="1">
    <location>
        <begin position="12"/>
        <end position="21"/>
    </location>
</feature>
<organism evidence="2 3">
    <name type="scientific">Botryotinia calthae</name>
    <dbReference type="NCBI Taxonomy" id="38488"/>
    <lineage>
        <taxon>Eukaryota</taxon>
        <taxon>Fungi</taxon>
        <taxon>Dikarya</taxon>
        <taxon>Ascomycota</taxon>
        <taxon>Pezizomycotina</taxon>
        <taxon>Leotiomycetes</taxon>
        <taxon>Helotiales</taxon>
        <taxon>Sclerotiniaceae</taxon>
        <taxon>Botryotinia</taxon>
    </lineage>
</organism>
<gene>
    <name evidence="2" type="ORF">BOTCAL_0045g00400</name>
</gene>
<proteinExistence type="predicted"/>
<name>A0A4Y8DBT8_9HELO</name>
<dbReference type="AlphaFoldDB" id="A0A4Y8DBT8"/>